<feature type="region of interest" description="Disordered" evidence="5">
    <location>
        <begin position="72"/>
        <end position="94"/>
    </location>
</feature>
<dbReference type="Gene3D" id="3.10.129.10">
    <property type="entry name" value="Hotdog Thioesterase"/>
    <property type="match status" value="2"/>
</dbReference>
<reference evidence="7" key="2">
    <citation type="journal article" date="2019" name="IMA Fungus">
        <title>Genome sequencing and comparison of five Tilletia species to identify candidate genes for the detection of regulated species infecting wheat.</title>
        <authorList>
            <person name="Nguyen H.D.T."/>
            <person name="Sultana T."/>
            <person name="Kesanakurti P."/>
            <person name="Hambleton S."/>
        </authorList>
    </citation>
    <scope>NUCLEOTIDE SEQUENCE</scope>
    <source>
        <strain evidence="7">DAOMC 238032</strain>
    </source>
</reference>
<feature type="domain" description="HotDog ACOT-type" evidence="6">
    <location>
        <begin position="403"/>
        <end position="558"/>
    </location>
</feature>
<proteinExistence type="inferred from homology"/>
<evidence type="ECO:0000256" key="1">
    <source>
        <dbReference type="ARBA" id="ARBA00010458"/>
    </source>
</evidence>
<dbReference type="GO" id="GO:0006637">
    <property type="term" value="P:acyl-CoA metabolic process"/>
    <property type="evidence" value="ECO:0007669"/>
    <property type="project" value="TreeGrafter"/>
</dbReference>
<feature type="compositionally biased region" description="Polar residues" evidence="5">
    <location>
        <begin position="556"/>
        <end position="573"/>
    </location>
</feature>
<dbReference type="EMBL" id="LWDD02001002">
    <property type="protein sequence ID" value="KAE8253613.1"/>
    <property type="molecule type" value="Genomic_DNA"/>
</dbReference>
<feature type="region of interest" description="Disordered" evidence="5">
    <location>
        <begin position="137"/>
        <end position="163"/>
    </location>
</feature>
<organism evidence="7 8">
    <name type="scientific">Tilletia caries</name>
    <name type="common">wheat bunt fungus</name>
    <dbReference type="NCBI Taxonomy" id="13290"/>
    <lineage>
        <taxon>Eukaryota</taxon>
        <taxon>Fungi</taxon>
        <taxon>Dikarya</taxon>
        <taxon>Basidiomycota</taxon>
        <taxon>Ustilaginomycotina</taxon>
        <taxon>Exobasidiomycetes</taxon>
        <taxon>Tilletiales</taxon>
        <taxon>Tilletiaceae</taxon>
        <taxon>Tilletia</taxon>
    </lineage>
</organism>
<evidence type="ECO:0000256" key="3">
    <source>
        <dbReference type="ARBA" id="ARBA00022801"/>
    </source>
</evidence>
<evidence type="ECO:0000256" key="4">
    <source>
        <dbReference type="ARBA" id="ARBA00022946"/>
    </source>
</evidence>
<dbReference type="GO" id="GO:0005739">
    <property type="term" value="C:mitochondrion"/>
    <property type="evidence" value="ECO:0007669"/>
    <property type="project" value="TreeGrafter"/>
</dbReference>
<dbReference type="CDD" id="cd03442">
    <property type="entry name" value="BFIT_BACH"/>
    <property type="match status" value="2"/>
</dbReference>
<dbReference type="SUPFAM" id="SSF54637">
    <property type="entry name" value="Thioesterase/thiol ester dehydrase-isomerase"/>
    <property type="match status" value="2"/>
</dbReference>
<evidence type="ECO:0000259" key="6">
    <source>
        <dbReference type="PROSITE" id="PS51770"/>
    </source>
</evidence>
<evidence type="ECO:0000313" key="7">
    <source>
        <dbReference type="EMBL" id="KAE8253613.1"/>
    </source>
</evidence>
<comment type="similarity">
    <text evidence="1">Belongs to the acyl coenzyme A hydrolase family.</text>
</comment>
<sequence length="611" mass="66343">MELDRKLEDLDAMLDWPERKNHHLIPISTDYHARARFGAMAPRLCAMTAARGVVQQLRPCLLQSPFRTSARYASSSSSSSSISSSSSSSTSTTLDDLHRLLRTVTASYPHDQTLRMPTRLAPRQTWVELTQSRLRESGGSSAAGAGAGQGQGQQRAESALSESMLAPKPMSDSYVEMYLPFSSSPSLVEKYIATSGLVRLGMLFQDLDTLAGACSYQHVLGAQPREGDFSNPVYIVTASVDRLDMLEPLYPGCDYRLAGQVIYTGSSSLEVLVTVDEIESSSLTKEGESPRTLKTCLTGRFTMAARNASSKRAQRIPPLQLNTDAERALFSVGEELKARKKEHSQQSLERRPPTQGESALLHRQHLEDELAFARLGAGGAGVDMDVQVGDGELRATYVPVPVSATVLTSSTHMHPSHRNVHAKVFGGFLMRQAYELGWMCCALFKGGSSQADQPHTPHNHSTSGSDALPPIPVRFLALDTLSFHAPVEIGSMLSLTARVDYSEIMGMESEGSGEDVDGDGIKEAVAAVSVVAEVTNIATGQTQRTNTFRFSFALSDTSASPVSSPPSNTHPNGQSQRPRRRVSPRSYAEAMEWIDGRRRVAAGREVRRGLA</sequence>
<dbReference type="Proteomes" id="UP000077671">
    <property type="component" value="Unassembled WGS sequence"/>
</dbReference>
<name>A0A8T8T2T2_9BASI</name>
<dbReference type="GO" id="GO:0047617">
    <property type="term" value="F:fatty acyl-CoA hydrolase activity"/>
    <property type="evidence" value="ECO:0007669"/>
    <property type="project" value="TreeGrafter"/>
</dbReference>
<dbReference type="PROSITE" id="PS51770">
    <property type="entry name" value="HOTDOG_ACOT"/>
    <property type="match status" value="2"/>
</dbReference>
<evidence type="ECO:0000256" key="2">
    <source>
        <dbReference type="ARBA" id="ARBA00022737"/>
    </source>
</evidence>
<dbReference type="PANTHER" id="PTHR12655">
    <property type="entry name" value="ACYL-COA THIOESTERASE"/>
    <property type="match status" value="1"/>
</dbReference>
<evidence type="ECO:0000313" key="8">
    <source>
        <dbReference type="Proteomes" id="UP000077671"/>
    </source>
</evidence>
<dbReference type="AlphaFoldDB" id="A0A8T8T2T2"/>
<feature type="domain" description="HotDog ACOT-type" evidence="6">
    <location>
        <begin position="171"/>
        <end position="309"/>
    </location>
</feature>
<feature type="region of interest" description="Disordered" evidence="5">
    <location>
        <begin position="556"/>
        <end position="587"/>
    </location>
</feature>
<dbReference type="InterPro" id="IPR033120">
    <property type="entry name" value="HOTDOG_ACOT"/>
</dbReference>
<dbReference type="InterPro" id="IPR029069">
    <property type="entry name" value="HotDog_dom_sf"/>
</dbReference>
<feature type="compositionally biased region" description="Low complexity" evidence="5">
    <location>
        <begin position="74"/>
        <end position="93"/>
    </location>
</feature>
<keyword evidence="2" id="KW-0677">Repeat</keyword>
<evidence type="ECO:0000256" key="5">
    <source>
        <dbReference type="SAM" id="MobiDB-lite"/>
    </source>
</evidence>
<protein>
    <recommendedName>
        <fullName evidence="6">HotDog ACOT-type domain-containing protein</fullName>
    </recommendedName>
</protein>
<keyword evidence="4" id="KW-0809">Transit peptide</keyword>
<keyword evidence="3" id="KW-0378">Hydrolase</keyword>
<gene>
    <name evidence="7" type="ORF">A4X03_0g5845</name>
</gene>
<dbReference type="PANTHER" id="PTHR12655:SF0">
    <property type="entry name" value="ACYL-COENZYME A THIOESTERASE 9, MITOCHONDRIAL"/>
    <property type="match status" value="1"/>
</dbReference>
<comment type="caution">
    <text evidence="7">The sequence shown here is derived from an EMBL/GenBank/DDBJ whole genome shotgun (WGS) entry which is preliminary data.</text>
</comment>
<accession>A0A8T8T2T2</accession>
<reference evidence="7" key="1">
    <citation type="submission" date="2016-04" db="EMBL/GenBank/DDBJ databases">
        <authorList>
            <person name="Nguyen H.D."/>
            <person name="Kesanakurti P."/>
            <person name="Cullis J."/>
            <person name="Levesque C.A."/>
            <person name="Hambleton S."/>
        </authorList>
    </citation>
    <scope>NUCLEOTIDE SEQUENCE</scope>
    <source>
        <strain evidence="7">DAOMC 238032</strain>
    </source>
</reference>